<feature type="compositionally biased region" description="Basic residues" evidence="5">
    <location>
        <begin position="23"/>
        <end position="34"/>
    </location>
</feature>
<dbReference type="InterPro" id="IPR002104">
    <property type="entry name" value="Integrase_catalytic"/>
</dbReference>
<dbReference type="InterPro" id="IPR013762">
    <property type="entry name" value="Integrase-like_cat_sf"/>
</dbReference>
<dbReference type="Pfam" id="PF00589">
    <property type="entry name" value="Phage_integrase"/>
    <property type="match status" value="1"/>
</dbReference>
<dbReference type="EMBL" id="CP090614">
    <property type="protein sequence ID" value="UTT85413.1"/>
    <property type="molecule type" value="Genomic_DNA"/>
</dbReference>
<name>A0ABY5G5I5_VIBPE</name>
<evidence type="ECO:0000313" key="7">
    <source>
        <dbReference type="EMBL" id="UTT85413.1"/>
    </source>
</evidence>
<feature type="compositionally biased region" description="Basic and acidic residues" evidence="5">
    <location>
        <begin position="1"/>
        <end position="22"/>
    </location>
</feature>
<evidence type="ECO:0000313" key="8">
    <source>
        <dbReference type="Proteomes" id="UP001059120"/>
    </source>
</evidence>
<dbReference type="InterPro" id="IPR011010">
    <property type="entry name" value="DNA_brk_join_enz"/>
</dbReference>
<dbReference type="Gene3D" id="1.10.443.10">
    <property type="entry name" value="Intergrase catalytic core"/>
    <property type="match status" value="1"/>
</dbReference>
<organism evidence="7 8">
    <name type="scientific">Vibrio pelagius</name>
    <dbReference type="NCBI Taxonomy" id="28169"/>
    <lineage>
        <taxon>Bacteria</taxon>
        <taxon>Pseudomonadati</taxon>
        <taxon>Pseudomonadota</taxon>
        <taxon>Gammaproteobacteria</taxon>
        <taxon>Vibrionales</taxon>
        <taxon>Vibrionaceae</taxon>
        <taxon>Vibrio</taxon>
    </lineage>
</organism>
<keyword evidence="2" id="KW-0229">DNA integration</keyword>
<keyword evidence="3" id="KW-0238">DNA-binding</keyword>
<sequence>MKSLDIEARNRQEAPKIPDLSRPKPKSAKKRKARTSYEINDLYRESRLAFGKTKKKMIDQDHKVISRILDLIGFTDLEEIDRESAEQVRDALAYFPKNANKYDEFRSLKGYEIIHKNMALSTPKPTISNRTIKGSIEKFSTFMNWAKAHGYVTENVFFKLPTYPPNYEDQRYALEDEHLRRVFSMEDYIKHKYMHPYYYWIPLLLRYTGARLNELCQLSSSDIAIVDHVPCIIIRDNGEDKSTKNSSSNRTVPIHSDLINKGFLNFVVSCRNKKLFEELPLVNGYYSHNVSKWFARRRAKMGLGKGYDAHSFRHTFINELKQLQTPKEIIEALVGHEHKSQSLDLYGKKYNPNILSPVIERVSATHSKMVRHYL</sequence>
<proteinExistence type="inferred from homology"/>
<dbReference type="PANTHER" id="PTHR30349:SF41">
    <property type="entry name" value="INTEGRASE_RECOMBINASE PROTEIN MJ0367-RELATED"/>
    <property type="match status" value="1"/>
</dbReference>
<gene>
    <name evidence="7" type="ORF">LZI70_03795</name>
</gene>
<evidence type="ECO:0000256" key="2">
    <source>
        <dbReference type="ARBA" id="ARBA00022908"/>
    </source>
</evidence>
<dbReference type="RefSeq" id="WP_255231323.1">
    <property type="nucleotide sequence ID" value="NZ_CP090614.1"/>
</dbReference>
<dbReference type="PANTHER" id="PTHR30349">
    <property type="entry name" value="PHAGE INTEGRASE-RELATED"/>
    <property type="match status" value="1"/>
</dbReference>
<evidence type="ECO:0000256" key="3">
    <source>
        <dbReference type="ARBA" id="ARBA00023125"/>
    </source>
</evidence>
<dbReference type="PROSITE" id="PS51898">
    <property type="entry name" value="TYR_RECOMBINASE"/>
    <property type="match status" value="1"/>
</dbReference>
<reference evidence="7" key="1">
    <citation type="submission" date="2022-01" db="EMBL/GenBank/DDBJ databases">
        <title>Alginate degradation mechanism of Vibrio pelagius WXL662.</title>
        <authorList>
            <person name="He X."/>
        </authorList>
    </citation>
    <scope>NUCLEOTIDE SEQUENCE</scope>
    <source>
        <strain evidence="7">WXL662</strain>
    </source>
</reference>
<accession>A0ABY5G5I5</accession>
<keyword evidence="8" id="KW-1185">Reference proteome</keyword>
<comment type="similarity">
    <text evidence="1">Belongs to the 'phage' integrase family.</text>
</comment>
<dbReference type="SUPFAM" id="SSF56349">
    <property type="entry name" value="DNA breaking-rejoining enzymes"/>
    <property type="match status" value="1"/>
</dbReference>
<feature type="domain" description="Tyr recombinase" evidence="6">
    <location>
        <begin position="178"/>
        <end position="360"/>
    </location>
</feature>
<evidence type="ECO:0000259" key="6">
    <source>
        <dbReference type="PROSITE" id="PS51898"/>
    </source>
</evidence>
<evidence type="ECO:0000256" key="5">
    <source>
        <dbReference type="SAM" id="MobiDB-lite"/>
    </source>
</evidence>
<evidence type="ECO:0000256" key="4">
    <source>
        <dbReference type="ARBA" id="ARBA00023172"/>
    </source>
</evidence>
<keyword evidence="4" id="KW-0233">DNA recombination</keyword>
<dbReference type="CDD" id="cd01184">
    <property type="entry name" value="INT_C_like_1"/>
    <property type="match status" value="1"/>
</dbReference>
<feature type="region of interest" description="Disordered" evidence="5">
    <location>
        <begin position="1"/>
        <end position="35"/>
    </location>
</feature>
<dbReference type="Proteomes" id="UP001059120">
    <property type="component" value="Chromosome 1"/>
</dbReference>
<dbReference type="InterPro" id="IPR050090">
    <property type="entry name" value="Tyrosine_recombinase_XerCD"/>
</dbReference>
<evidence type="ECO:0000256" key="1">
    <source>
        <dbReference type="ARBA" id="ARBA00008857"/>
    </source>
</evidence>
<protein>
    <submittedName>
        <fullName evidence="7">Site-specific integrase</fullName>
    </submittedName>
</protein>